<keyword evidence="2" id="KW-0282">Flagellum</keyword>
<keyword evidence="2" id="KW-0966">Cell projection</keyword>
<dbReference type="Proteomes" id="UP000252405">
    <property type="component" value="Unassembled WGS sequence"/>
</dbReference>
<reference evidence="2 3" key="1">
    <citation type="submission" date="2018-07" db="EMBL/GenBank/DDBJ databases">
        <title>Halomonas montanilacus sp. nov., isolated from Lake Pengyan on Tibetan Plateau.</title>
        <authorList>
            <person name="Lu H."/>
            <person name="Xing P."/>
            <person name="Wu Q."/>
        </authorList>
    </citation>
    <scope>NUCLEOTIDE SEQUENCE [LARGE SCALE GENOMIC DNA]</scope>
    <source>
        <strain evidence="2 3">PYC7W</strain>
    </source>
</reference>
<evidence type="ECO:0000313" key="3">
    <source>
        <dbReference type="Proteomes" id="UP000252405"/>
    </source>
</evidence>
<dbReference type="Gene3D" id="3.30.160.170">
    <property type="entry name" value="FlaG-like"/>
    <property type="match status" value="1"/>
</dbReference>
<proteinExistence type="predicted"/>
<dbReference type="Pfam" id="PF03646">
    <property type="entry name" value="FlaG"/>
    <property type="match status" value="1"/>
</dbReference>
<comment type="caution">
    <text evidence="2">The sequence shown here is derived from an EMBL/GenBank/DDBJ whole genome shotgun (WGS) entry which is preliminary data.</text>
</comment>
<dbReference type="OrthoDB" id="5741693at2"/>
<gene>
    <name evidence="2" type="ORF">DU505_03225</name>
</gene>
<sequence length="122" mass="13483">MSSPLTDATNSLSASALHDLTPRQRKETVLASLPTAGTMLSQAESHGHSPAQADLVEPIQRINEVLRQYGVEFELNEMPSRVVTRIVDRETGDVLRQIPSEEVLAIAERLDELQGRLIRLEA</sequence>
<dbReference type="PANTHER" id="PTHR37166:SF1">
    <property type="entry name" value="PROTEIN FLAG"/>
    <property type="match status" value="1"/>
</dbReference>
<accession>A0A368U363</accession>
<dbReference type="PANTHER" id="PTHR37166">
    <property type="entry name" value="PROTEIN FLAG"/>
    <property type="match status" value="1"/>
</dbReference>
<keyword evidence="2" id="KW-0969">Cilium</keyword>
<organism evidence="2 3">
    <name type="scientific">Billgrantia montanilacus</name>
    <dbReference type="NCBI Taxonomy" id="2282305"/>
    <lineage>
        <taxon>Bacteria</taxon>
        <taxon>Pseudomonadati</taxon>
        <taxon>Pseudomonadota</taxon>
        <taxon>Gammaproteobacteria</taxon>
        <taxon>Oceanospirillales</taxon>
        <taxon>Halomonadaceae</taxon>
        <taxon>Billgrantia</taxon>
    </lineage>
</organism>
<feature type="compositionally biased region" description="Polar residues" evidence="1">
    <location>
        <begin position="1"/>
        <end position="14"/>
    </location>
</feature>
<dbReference type="AlphaFoldDB" id="A0A368U363"/>
<dbReference type="InterPro" id="IPR005186">
    <property type="entry name" value="FlaG"/>
</dbReference>
<dbReference type="EMBL" id="QPII01000002">
    <property type="protein sequence ID" value="RCV90927.1"/>
    <property type="molecule type" value="Genomic_DNA"/>
</dbReference>
<protein>
    <submittedName>
        <fullName evidence="2">Flagellar protein</fullName>
    </submittedName>
</protein>
<dbReference type="RefSeq" id="WP_114477568.1">
    <property type="nucleotide sequence ID" value="NZ_QPII01000002.1"/>
</dbReference>
<dbReference type="InterPro" id="IPR035924">
    <property type="entry name" value="FlaG-like_sf"/>
</dbReference>
<evidence type="ECO:0000256" key="1">
    <source>
        <dbReference type="SAM" id="MobiDB-lite"/>
    </source>
</evidence>
<dbReference type="SUPFAM" id="SSF160214">
    <property type="entry name" value="FlaG-like"/>
    <property type="match status" value="1"/>
</dbReference>
<name>A0A368U363_9GAMM</name>
<feature type="region of interest" description="Disordered" evidence="1">
    <location>
        <begin position="1"/>
        <end position="50"/>
    </location>
</feature>
<evidence type="ECO:0000313" key="2">
    <source>
        <dbReference type="EMBL" id="RCV90927.1"/>
    </source>
</evidence>
<keyword evidence="3" id="KW-1185">Reference proteome</keyword>